<dbReference type="GO" id="GO:0030121">
    <property type="term" value="C:AP-1 adaptor complex"/>
    <property type="evidence" value="ECO:0007669"/>
    <property type="project" value="TreeGrafter"/>
</dbReference>
<dbReference type="InterPro" id="IPR046359">
    <property type="entry name" value="Aftin-like"/>
</dbReference>
<organism evidence="2">
    <name type="scientific">Xenopus laevis</name>
    <name type="common">African clawed frog</name>
    <dbReference type="NCBI Taxonomy" id="8355"/>
    <lineage>
        <taxon>Eukaryota</taxon>
        <taxon>Metazoa</taxon>
        <taxon>Chordata</taxon>
        <taxon>Craniata</taxon>
        <taxon>Vertebrata</taxon>
        <taxon>Euteleostomi</taxon>
        <taxon>Amphibia</taxon>
        <taxon>Batrachia</taxon>
        <taxon>Anura</taxon>
        <taxon>Pipoidea</taxon>
        <taxon>Pipidae</taxon>
        <taxon>Xenopodinae</taxon>
        <taxon>Xenopus</taxon>
        <taxon>Xenopus</taxon>
    </lineage>
</organism>
<name>Q4V7J6_XENLA</name>
<proteinExistence type="evidence at transcript level"/>
<gene>
    <name evidence="2" type="primary">MGC115640</name>
</gene>
<dbReference type="GO" id="GO:0030276">
    <property type="term" value="F:clathrin binding"/>
    <property type="evidence" value="ECO:0007669"/>
    <property type="project" value="InterPro"/>
</dbReference>
<protein>
    <submittedName>
        <fullName evidence="2">MGC115640 protein</fullName>
    </submittedName>
</protein>
<reference evidence="2" key="1">
    <citation type="submission" date="2005-06" db="EMBL/GenBank/DDBJ databases">
        <authorList>
            <consortium name="NIH - Xenopus Gene Collection (XGC) project"/>
        </authorList>
    </citation>
    <scope>NUCLEOTIDE SEQUENCE [LARGE SCALE MRNA]</scope>
    <source>
        <tissue evidence="2">Embryo</tissue>
    </source>
</reference>
<accession>Q4V7J6</accession>
<dbReference type="GO" id="GO:0032588">
    <property type="term" value="C:trans-Golgi network membrane"/>
    <property type="evidence" value="ECO:0007669"/>
    <property type="project" value="InterPro"/>
</dbReference>
<dbReference type="EMBL" id="BC097872">
    <property type="protein sequence ID" value="AAH97872.1"/>
    <property type="molecule type" value="mRNA"/>
</dbReference>
<evidence type="ECO:0000256" key="1">
    <source>
        <dbReference type="SAM" id="MobiDB-lite"/>
    </source>
</evidence>
<dbReference type="AlphaFoldDB" id="Q4V7J6"/>
<evidence type="ECO:0000313" key="2">
    <source>
        <dbReference type="EMBL" id="AAH97872.1"/>
    </source>
</evidence>
<sequence length="123" mass="12946">MVTEFQASGGSAVLNLDFFGPVDDSGSNAATTIPGVDPELYELTTSKLESVGTSSKVTDAFARLMSTAETTSTSTRKPRRDENLSEEAAKVIASLPDLSFMHAKVLMFPATLTPSTSAPVKAE</sequence>
<dbReference type="PANTHER" id="PTHR16156">
    <property type="entry name" value="AFTIPHILIN A-RELATED"/>
    <property type="match status" value="1"/>
</dbReference>
<dbReference type="PANTHER" id="PTHR16156:SF10">
    <property type="entry name" value="AFTIPHILIN-RELATED"/>
    <property type="match status" value="1"/>
</dbReference>
<feature type="region of interest" description="Disordered" evidence="1">
    <location>
        <begin position="66"/>
        <end position="85"/>
    </location>
</feature>